<sequence length="316" mass="35148">MSTAYQARKNSSSKNLLTKPLKKSDQAGDGCTEAPAPDTAATRCTQDEDAPITQTFLENFFSILWDDIAALIQELAAGVKDIRRKMGELEHRVDSLEQSRWSRNGELEKDCHKILTLRDKTADLNNQVEDLEHRLRCCNIRIKGIPVQADSGKLEDYVLCLFRQVAPALSAQEIILDRTQRVEHPARSPGQPQNMLTFLHYYKQKDAIMAIVQDTSAMDFEGRVSAGLFCGGQVCVVAVFYLERKGRKSTPPPGKAESSVQRGGPRGATPMRLGLCQMTTSSSSLRRELRARCPSSRSATAPAWLLVPRLLLMGMR</sequence>
<reference evidence="3" key="1">
    <citation type="journal article" date="2022" name="bioRxiv">
        <title>Sequencing and chromosome-scale assembly of the giantPleurodeles waltlgenome.</title>
        <authorList>
            <person name="Brown T."/>
            <person name="Elewa A."/>
            <person name="Iarovenko S."/>
            <person name="Subramanian E."/>
            <person name="Araus A.J."/>
            <person name="Petzold A."/>
            <person name="Susuki M."/>
            <person name="Suzuki K.-i.T."/>
            <person name="Hayashi T."/>
            <person name="Toyoda A."/>
            <person name="Oliveira C."/>
            <person name="Osipova E."/>
            <person name="Leigh N.D."/>
            <person name="Simon A."/>
            <person name="Yun M.H."/>
        </authorList>
    </citation>
    <scope>NUCLEOTIDE SEQUENCE</scope>
    <source>
        <strain evidence="3">20211129_DDA</strain>
        <tissue evidence="3">Liver</tissue>
    </source>
</reference>
<dbReference type="Proteomes" id="UP001066276">
    <property type="component" value="Chromosome 7"/>
</dbReference>
<feature type="coiled-coil region" evidence="1">
    <location>
        <begin position="72"/>
        <end position="141"/>
    </location>
</feature>
<accession>A0AAV7PTF8</accession>
<evidence type="ECO:0000256" key="2">
    <source>
        <dbReference type="SAM" id="MobiDB-lite"/>
    </source>
</evidence>
<dbReference type="Gene3D" id="3.30.70.1820">
    <property type="entry name" value="L1 transposable element, RRM domain"/>
    <property type="match status" value="1"/>
</dbReference>
<evidence type="ECO:0000313" key="4">
    <source>
        <dbReference type="Proteomes" id="UP001066276"/>
    </source>
</evidence>
<name>A0AAV7PTF8_PLEWA</name>
<protein>
    <submittedName>
        <fullName evidence="3">Uncharacterized protein</fullName>
    </submittedName>
</protein>
<feature type="region of interest" description="Disordered" evidence="2">
    <location>
        <begin position="246"/>
        <end position="272"/>
    </location>
</feature>
<keyword evidence="4" id="KW-1185">Reference proteome</keyword>
<dbReference type="InterPro" id="IPR004244">
    <property type="entry name" value="Transposase_22"/>
</dbReference>
<dbReference type="PANTHER" id="PTHR11505">
    <property type="entry name" value="L1 TRANSPOSABLE ELEMENT-RELATED"/>
    <property type="match status" value="1"/>
</dbReference>
<evidence type="ECO:0000256" key="1">
    <source>
        <dbReference type="SAM" id="Coils"/>
    </source>
</evidence>
<dbReference type="AlphaFoldDB" id="A0AAV7PTF8"/>
<evidence type="ECO:0000313" key="3">
    <source>
        <dbReference type="EMBL" id="KAJ1130661.1"/>
    </source>
</evidence>
<organism evidence="3 4">
    <name type="scientific">Pleurodeles waltl</name>
    <name type="common">Iberian ribbed newt</name>
    <dbReference type="NCBI Taxonomy" id="8319"/>
    <lineage>
        <taxon>Eukaryota</taxon>
        <taxon>Metazoa</taxon>
        <taxon>Chordata</taxon>
        <taxon>Craniata</taxon>
        <taxon>Vertebrata</taxon>
        <taxon>Euteleostomi</taxon>
        <taxon>Amphibia</taxon>
        <taxon>Batrachia</taxon>
        <taxon>Caudata</taxon>
        <taxon>Salamandroidea</taxon>
        <taxon>Salamandridae</taxon>
        <taxon>Pleurodelinae</taxon>
        <taxon>Pleurodeles</taxon>
    </lineage>
</organism>
<keyword evidence="1" id="KW-0175">Coiled coil</keyword>
<feature type="region of interest" description="Disordered" evidence="2">
    <location>
        <begin position="1"/>
        <end position="44"/>
    </location>
</feature>
<proteinExistence type="predicted"/>
<feature type="compositionally biased region" description="Polar residues" evidence="2">
    <location>
        <begin position="1"/>
        <end position="16"/>
    </location>
</feature>
<comment type="caution">
    <text evidence="3">The sequence shown here is derived from an EMBL/GenBank/DDBJ whole genome shotgun (WGS) entry which is preliminary data.</text>
</comment>
<gene>
    <name evidence="3" type="ORF">NDU88_009011</name>
</gene>
<dbReference type="EMBL" id="JANPWB010000011">
    <property type="protein sequence ID" value="KAJ1130661.1"/>
    <property type="molecule type" value="Genomic_DNA"/>
</dbReference>